<feature type="compositionally biased region" description="Basic residues" evidence="1">
    <location>
        <begin position="104"/>
        <end position="113"/>
    </location>
</feature>
<keyword evidence="2" id="KW-1133">Transmembrane helix</keyword>
<evidence type="ECO:0000256" key="2">
    <source>
        <dbReference type="SAM" id="Phobius"/>
    </source>
</evidence>
<dbReference type="InterPro" id="IPR002059">
    <property type="entry name" value="CSP_DNA-bd"/>
</dbReference>
<accession>A0ABP9C6K5</accession>
<dbReference type="SUPFAM" id="SSF50249">
    <property type="entry name" value="Nucleic acid-binding proteins"/>
    <property type="match status" value="1"/>
</dbReference>
<dbReference type="InterPro" id="IPR012340">
    <property type="entry name" value="NA-bd_OB-fold"/>
</dbReference>
<dbReference type="InterPro" id="IPR011129">
    <property type="entry name" value="CSD"/>
</dbReference>
<dbReference type="RefSeq" id="WP_345304585.1">
    <property type="nucleotide sequence ID" value="NZ_BAABJE010000023.1"/>
</dbReference>
<organism evidence="4 5">
    <name type="scientific">Lysobacter hankyongensis</name>
    <dbReference type="NCBI Taxonomy" id="1176535"/>
    <lineage>
        <taxon>Bacteria</taxon>
        <taxon>Pseudomonadati</taxon>
        <taxon>Pseudomonadota</taxon>
        <taxon>Gammaproteobacteria</taxon>
        <taxon>Lysobacterales</taxon>
        <taxon>Lysobacteraceae</taxon>
        <taxon>Lysobacter</taxon>
    </lineage>
</organism>
<evidence type="ECO:0000256" key="1">
    <source>
        <dbReference type="SAM" id="MobiDB-lite"/>
    </source>
</evidence>
<dbReference type="EMBL" id="BAABJE010000023">
    <property type="protein sequence ID" value="GAA4804799.1"/>
    <property type="molecule type" value="Genomic_DNA"/>
</dbReference>
<dbReference type="InterPro" id="IPR008613">
    <property type="entry name" value="Excalibur_Ca-bd_domain"/>
</dbReference>
<comment type="caution">
    <text evidence="4">The sequence shown here is derived from an EMBL/GenBank/DDBJ whole genome shotgun (WGS) entry which is preliminary data.</text>
</comment>
<evidence type="ECO:0000313" key="4">
    <source>
        <dbReference type="EMBL" id="GAA4804799.1"/>
    </source>
</evidence>
<dbReference type="SMART" id="SM00357">
    <property type="entry name" value="CSP"/>
    <property type="match status" value="1"/>
</dbReference>
<protein>
    <submittedName>
        <fullName evidence="4">Excalibur calcium-binding domain-containing protein</fullName>
    </submittedName>
</protein>
<dbReference type="PROSITE" id="PS51857">
    <property type="entry name" value="CSD_2"/>
    <property type="match status" value="1"/>
</dbReference>
<dbReference type="Pfam" id="PF00313">
    <property type="entry name" value="CSD"/>
    <property type="match status" value="1"/>
</dbReference>
<feature type="domain" description="CSD" evidence="3">
    <location>
        <begin position="2"/>
        <end position="67"/>
    </location>
</feature>
<reference evidence="5" key="1">
    <citation type="journal article" date="2019" name="Int. J. Syst. Evol. Microbiol.">
        <title>The Global Catalogue of Microorganisms (GCM) 10K type strain sequencing project: providing services to taxonomists for standard genome sequencing and annotation.</title>
        <authorList>
            <consortium name="The Broad Institute Genomics Platform"/>
            <consortium name="The Broad Institute Genome Sequencing Center for Infectious Disease"/>
            <person name="Wu L."/>
            <person name="Ma J."/>
        </authorList>
    </citation>
    <scope>NUCLEOTIDE SEQUENCE [LARGE SCALE GENOMIC DNA]</scope>
    <source>
        <strain evidence="5">JCM 18204</strain>
    </source>
</reference>
<name>A0ABP9C6K5_9GAMM</name>
<keyword evidence="2" id="KW-0812">Transmembrane</keyword>
<dbReference type="Pfam" id="PF05901">
    <property type="entry name" value="Excalibur"/>
    <property type="match status" value="1"/>
</dbReference>
<evidence type="ECO:0000259" key="3">
    <source>
        <dbReference type="PROSITE" id="PS51857"/>
    </source>
</evidence>
<proteinExistence type="predicted"/>
<gene>
    <name evidence="4" type="ORF">GCM10023307_34250</name>
</gene>
<feature type="transmembrane region" description="Helical" evidence="2">
    <location>
        <begin position="116"/>
        <end position="138"/>
    </location>
</feature>
<evidence type="ECO:0000313" key="5">
    <source>
        <dbReference type="Proteomes" id="UP001499959"/>
    </source>
</evidence>
<keyword evidence="5" id="KW-1185">Reference proteome</keyword>
<dbReference type="Proteomes" id="UP001499959">
    <property type="component" value="Unassembled WGS sequence"/>
</dbReference>
<keyword evidence="2" id="KW-0472">Membrane</keyword>
<dbReference type="Gene3D" id="2.40.50.140">
    <property type="entry name" value="Nucleic acid-binding proteins"/>
    <property type="match status" value="1"/>
</dbReference>
<feature type="region of interest" description="Disordered" evidence="1">
    <location>
        <begin position="82"/>
        <end position="115"/>
    </location>
</feature>
<sequence length="210" mass="23039">MRTQGTLIKWNDDRGFGFAKTRDTGMEVFAHVSEFPHSGRRPQIGDLLSFEIVSGDDGRKRARAIVFEVPATGRADFTLTSIDRRASKPPSAASSRSQRETPSRPRRPQHRREGRGFSGLIGTALFICIAMLAGHQLIEAFRTTTYVPPPAAPSQTVSPLSAAPAARCDGRTHCGQMRSCADAKWVLRNCPSTAMDGDHDGVPCEDQWCR</sequence>